<feature type="transmembrane region" description="Helical" evidence="7">
    <location>
        <begin position="378"/>
        <end position="396"/>
    </location>
</feature>
<organism evidence="9 10">
    <name type="scientific">Hahella chejuensis (strain KCTC 2396)</name>
    <dbReference type="NCBI Taxonomy" id="349521"/>
    <lineage>
        <taxon>Bacteria</taxon>
        <taxon>Pseudomonadati</taxon>
        <taxon>Pseudomonadota</taxon>
        <taxon>Gammaproteobacteria</taxon>
        <taxon>Oceanospirillales</taxon>
        <taxon>Hahellaceae</taxon>
        <taxon>Hahella</taxon>
    </lineage>
</organism>
<name>Q2SK81_HAHCH</name>
<feature type="transmembrane region" description="Helical" evidence="7">
    <location>
        <begin position="293"/>
        <end position="312"/>
    </location>
</feature>
<feature type="transmembrane region" description="Helical" evidence="7">
    <location>
        <begin position="173"/>
        <end position="190"/>
    </location>
</feature>
<gene>
    <name evidence="9" type="ordered locus">HCH_02114</name>
</gene>
<dbReference type="eggNOG" id="COG0204">
    <property type="taxonomic scope" value="Bacteria"/>
</dbReference>
<feature type="transmembrane region" description="Helical" evidence="7">
    <location>
        <begin position="83"/>
        <end position="103"/>
    </location>
</feature>
<dbReference type="KEGG" id="hch:HCH_02114"/>
<keyword evidence="2" id="KW-0813">Transport</keyword>
<dbReference type="EMBL" id="CP000155">
    <property type="protein sequence ID" value="ABC28943.1"/>
    <property type="molecule type" value="Genomic_DNA"/>
</dbReference>
<dbReference type="AlphaFoldDB" id="Q2SK81"/>
<keyword evidence="10" id="KW-1185">Reference proteome</keyword>
<dbReference type="STRING" id="349521.HCH_02114"/>
<feature type="transmembrane region" description="Helical" evidence="7">
    <location>
        <begin position="109"/>
        <end position="129"/>
    </location>
</feature>
<dbReference type="Gene3D" id="1.20.1250.20">
    <property type="entry name" value="MFS general substrate transporter like domains"/>
    <property type="match status" value="1"/>
</dbReference>
<dbReference type="InterPro" id="IPR036259">
    <property type="entry name" value="MFS_trans_sf"/>
</dbReference>
<dbReference type="SUPFAM" id="SSF69593">
    <property type="entry name" value="Glycerol-3-phosphate (1)-acyltransferase"/>
    <property type="match status" value="1"/>
</dbReference>
<keyword evidence="6 7" id="KW-0472">Membrane</keyword>
<keyword evidence="4 7" id="KW-0812">Transmembrane</keyword>
<dbReference type="SUPFAM" id="SSF103473">
    <property type="entry name" value="MFS general substrate transporter"/>
    <property type="match status" value="1"/>
</dbReference>
<feature type="domain" description="Phospholipid/glycerol acyltransferase" evidence="8">
    <location>
        <begin position="454"/>
        <end position="570"/>
    </location>
</feature>
<dbReference type="Pfam" id="PF07690">
    <property type="entry name" value="MFS_1"/>
    <property type="match status" value="1"/>
</dbReference>
<dbReference type="SMART" id="SM00563">
    <property type="entry name" value="PlsC"/>
    <property type="match status" value="1"/>
</dbReference>
<dbReference type="PANTHER" id="PTHR43266:SF2">
    <property type="entry name" value="MAJOR FACILITATOR SUPERFAMILY (MFS) PROFILE DOMAIN-CONTAINING PROTEIN"/>
    <property type="match status" value="1"/>
</dbReference>
<dbReference type="Pfam" id="PF01553">
    <property type="entry name" value="Acyltransferase"/>
    <property type="match status" value="1"/>
</dbReference>
<dbReference type="CDD" id="cd06173">
    <property type="entry name" value="MFS_MefA_like"/>
    <property type="match status" value="1"/>
</dbReference>
<evidence type="ECO:0000256" key="1">
    <source>
        <dbReference type="ARBA" id="ARBA00004651"/>
    </source>
</evidence>
<accession>Q2SK81</accession>
<evidence type="ECO:0000256" key="3">
    <source>
        <dbReference type="ARBA" id="ARBA00022475"/>
    </source>
</evidence>
<keyword evidence="3" id="KW-1003">Cell membrane</keyword>
<dbReference type="CDD" id="cd07989">
    <property type="entry name" value="LPLAT_AGPAT-like"/>
    <property type="match status" value="1"/>
</dbReference>
<dbReference type="PANTHER" id="PTHR43266">
    <property type="entry name" value="MACROLIDE-EFFLUX PROTEIN"/>
    <property type="match status" value="1"/>
</dbReference>
<dbReference type="eggNOG" id="COG2814">
    <property type="taxonomic scope" value="Bacteria"/>
</dbReference>
<evidence type="ECO:0000259" key="8">
    <source>
        <dbReference type="SMART" id="SM00563"/>
    </source>
</evidence>
<dbReference type="GO" id="GO:0005886">
    <property type="term" value="C:plasma membrane"/>
    <property type="evidence" value="ECO:0007669"/>
    <property type="project" value="UniProtKB-SubCell"/>
</dbReference>
<feature type="transmembrane region" description="Helical" evidence="7">
    <location>
        <begin position="226"/>
        <end position="245"/>
    </location>
</feature>
<evidence type="ECO:0000256" key="2">
    <source>
        <dbReference type="ARBA" id="ARBA00022448"/>
    </source>
</evidence>
<evidence type="ECO:0000313" key="10">
    <source>
        <dbReference type="Proteomes" id="UP000000238"/>
    </source>
</evidence>
<evidence type="ECO:0000256" key="6">
    <source>
        <dbReference type="ARBA" id="ARBA00023136"/>
    </source>
</evidence>
<feature type="transmembrane region" description="Helical" evidence="7">
    <location>
        <begin position="49"/>
        <end position="71"/>
    </location>
</feature>
<dbReference type="GO" id="GO:0022857">
    <property type="term" value="F:transmembrane transporter activity"/>
    <property type="evidence" value="ECO:0007669"/>
    <property type="project" value="InterPro"/>
</dbReference>
<comment type="subcellular location">
    <subcellularLocation>
        <location evidence="1">Cell membrane</location>
        <topology evidence="1">Multi-pass membrane protein</topology>
    </subcellularLocation>
</comment>
<dbReference type="InterPro" id="IPR011701">
    <property type="entry name" value="MFS"/>
</dbReference>
<dbReference type="RefSeq" id="WP_011396014.1">
    <property type="nucleotide sequence ID" value="NC_007645.1"/>
</dbReference>
<proteinExistence type="predicted"/>
<dbReference type="HOGENOM" id="CLU_029603_0_0_6"/>
<feature type="transmembrane region" description="Helical" evidence="7">
    <location>
        <begin position="332"/>
        <end position="357"/>
    </location>
</feature>
<dbReference type="GO" id="GO:0016746">
    <property type="term" value="F:acyltransferase activity"/>
    <property type="evidence" value="ECO:0007669"/>
    <property type="project" value="InterPro"/>
</dbReference>
<evidence type="ECO:0000256" key="7">
    <source>
        <dbReference type="SAM" id="Phobius"/>
    </source>
</evidence>
<feature type="transmembrane region" description="Helical" evidence="7">
    <location>
        <begin position="141"/>
        <end position="167"/>
    </location>
</feature>
<feature type="transmembrane region" description="Helical" evidence="7">
    <location>
        <begin position="402"/>
        <end position="418"/>
    </location>
</feature>
<sequence length="624" mass="68938">MANKGVFNLLGSIRFLPYFLTQAFGAFNDNLFKQGILLLFAYKLSEEESATLVNVAAGLFILPFFLFSPLAGQLADKFEKGKLIRIIKLVEIALMSLAAFAFITESKALLLFLLFMMGVQSAAFGPVKYSILPQHLKHEELLAGNALVEMGTFLAILFGTILAGVLFSHQGGVNLIAGGIIVCAIIGYVASRSIPQADSVNPQLRINWNPVTETMGTVRDVKDNRAVFLSVMAISWFWFLGASYLTQFNIFTKEYLLGNPAVATGLLTLFSIGVAAGSLLCSKLSDGKVELGLVPIGSLGLTLFGAHLYFATPSVHVVELRTFGEFLADPSGYGVLLDLLCIGLFGGFYIVPLYALIQERSEEKKRAQVIALNNVMNAIFMVFSAAFAIVFLTFIGLSIPEYFLVLAIMNAVVAVYIFKQVPEFALRFCIWLLGHTMYRVTHRGLHNIPEEGAVVLVCNHVSYVDAMLIGGAVRRPVRFVMDKGIYEMPGLHWFFKLARTIPITSEKRDPDTYHRAFEAISEALENGEVICIFPEGRLTKTGDIDAFRKGIELIVQRNPVPVTPMALRGLWGSFFSHKDGMALAKLPRRFWSKVELVADASWEPEKIRSDALEEKVKALRGEWA</sequence>
<evidence type="ECO:0000313" key="9">
    <source>
        <dbReference type="EMBL" id="ABC28943.1"/>
    </source>
</evidence>
<dbReference type="OrthoDB" id="9803968at2"/>
<reference evidence="9 10" key="1">
    <citation type="journal article" date="2005" name="Nucleic Acids Res.">
        <title>Genomic blueprint of Hahella chejuensis, a marine microbe producing an algicidal agent.</title>
        <authorList>
            <person name="Jeong H."/>
            <person name="Yim J.H."/>
            <person name="Lee C."/>
            <person name="Choi S.-H."/>
            <person name="Park Y.K."/>
            <person name="Yoon S.H."/>
            <person name="Hur C.-G."/>
            <person name="Kang H.-Y."/>
            <person name="Kim D."/>
            <person name="Lee H.H."/>
            <person name="Park K.H."/>
            <person name="Park S.-H."/>
            <person name="Park H.-S."/>
            <person name="Lee H.K."/>
            <person name="Oh T.K."/>
            <person name="Kim J.F."/>
        </authorList>
    </citation>
    <scope>NUCLEOTIDE SEQUENCE [LARGE SCALE GENOMIC DNA]</scope>
    <source>
        <strain evidence="9 10">KCTC 2396</strain>
    </source>
</reference>
<keyword evidence="5 7" id="KW-1133">Transmembrane helix</keyword>
<dbReference type="Proteomes" id="UP000000238">
    <property type="component" value="Chromosome"/>
</dbReference>
<evidence type="ECO:0000256" key="4">
    <source>
        <dbReference type="ARBA" id="ARBA00022692"/>
    </source>
</evidence>
<dbReference type="InterPro" id="IPR002123">
    <property type="entry name" value="Plipid/glycerol_acylTrfase"/>
</dbReference>
<feature type="transmembrane region" description="Helical" evidence="7">
    <location>
        <begin position="257"/>
        <end position="281"/>
    </location>
</feature>
<protein>
    <submittedName>
        <fullName evidence="9">Permease of the major facilitator superfamily</fullName>
    </submittedName>
</protein>
<evidence type="ECO:0000256" key="5">
    <source>
        <dbReference type="ARBA" id="ARBA00022989"/>
    </source>
</evidence>